<protein>
    <submittedName>
        <fullName evidence="3">MORN repeat protein</fullName>
    </submittedName>
</protein>
<dbReference type="Pfam" id="PF02493">
    <property type="entry name" value="MORN"/>
    <property type="match status" value="1"/>
</dbReference>
<gene>
    <name evidence="3" type="ORF">LEP1GSC124_3522</name>
</gene>
<dbReference type="Proteomes" id="UP000012117">
    <property type="component" value="Unassembled WGS sequence"/>
</dbReference>
<dbReference type="InterPro" id="IPR003409">
    <property type="entry name" value="MORN"/>
</dbReference>
<accession>M6ZRN0</accession>
<name>M6ZRN0_LEPIR</name>
<dbReference type="BioCyc" id="LINT1193029:G11R4-4467-MONOMER"/>
<comment type="caution">
    <text evidence="3">The sequence shown here is derived from an EMBL/GenBank/DDBJ whole genome shotgun (WGS) entry which is preliminary data.</text>
</comment>
<keyword evidence="1" id="KW-0677">Repeat</keyword>
<dbReference type="EMBL" id="AKWN02000099">
    <property type="protein sequence ID" value="EMP08716.1"/>
    <property type="molecule type" value="Genomic_DNA"/>
</dbReference>
<evidence type="ECO:0000313" key="4">
    <source>
        <dbReference type="Proteomes" id="UP000012117"/>
    </source>
</evidence>
<evidence type="ECO:0000256" key="2">
    <source>
        <dbReference type="SAM" id="MobiDB-lite"/>
    </source>
</evidence>
<evidence type="ECO:0000256" key="1">
    <source>
        <dbReference type="ARBA" id="ARBA00022737"/>
    </source>
</evidence>
<organism evidence="3 4">
    <name type="scientific">Leptospira interrogans serovar Pyrogenes str. 200701872</name>
    <dbReference type="NCBI Taxonomy" id="1193029"/>
    <lineage>
        <taxon>Bacteria</taxon>
        <taxon>Pseudomonadati</taxon>
        <taxon>Spirochaetota</taxon>
        <taxon>Spirochaetia</taxon>
        <taxon>Leptospirales</taxon>
        <taxon>Leptospiraceae</taxon>
        <taxon>Leptospira</taxon>
    </lineage>
</organism>
<sequence>MEKVLRFGLKKIRTTFSVEISRNKFLEVMFLILVVLQCTSSDKRIASNESADGTGSSSYNESEVKEEQTESSFSTRSTSIEADRVRGCVQGDCVSGTGVYIYDNDDEYSGSFVNDLRNGSGRMKYKMGIDLKEVLRTT</sequence>
<reference evidence="3 4" key="1">
    <citation type="submission" date="2013-01" db="EMBL/GenBank/DDBJ databases">
        <authorList>
            <person name="Harkins D.M."/>
            <person name="Durkin A.S."/>
            <person name="Brinkac L.M."/>
            <person name="Haft D.H."/>
            <person name="Selengut J.D."/>
            <person name="Sanka R."/>
            <person name="DePew J."/>
            <person name="Purushe J."/>
            <person name="Picardeau M."/>
            <person name="Werts C."/>
            <person name="Goarant C."/>
            <person name="Vinetz J.M."/>
            <person name="Sutton G.G."/>
            <person name="Nierman W.C."/>
            <person name="Fouts D.E."/>
        </authorList>
    </citation>
    <scope>NUCLEOTIDE SEQUENCE [LARGE SCALE GENOMIC DNA]</scope>
    <source>
        <strain evidence="3 4">200701872</strain>
    </source>
</reference>
<feature type="compositionally biased region" description="Polar residues" evidence="2">
    <location>
        <begin position="47"/>
        <end position="61"/>
    </location>
</feature>
<dbReference type="AlphaFoldDB" id="M6ZRN0"/>
<evidence type="ECO:0000313" key="3">
    <source>
        <dbReference type="EMBL" id="EMP08716.1"/>
    </source>
</evidence>
<dbReference type="SUPFAM" id="SSF82185">
    <property type="entry name" value="Histone H3 K4-specific methyltransferase SET7/9 N-terminal domain"/>
    <property type="match status" value="1"/>
</dbReference>
<proteinExistence type="predicted"/>
<feature type="compositionally biased region" description="Polar residues" evidence="2">
    <location>
        <begin position="70"/>
        <end position="79"/>
    </location>
</feature>
<feature type="region of interest" description="Disordered" evidence="2">
    <location>
        <begin position="45"/>
        <end position="79"/>
    </location>
</feature>